<dbReference type="PANTHER" id="PTHR30558:SF3">
    <property type="entry name" value="BIOPOLYMER TRANSPORT PROTEIN EXBD-RELATED"/>
    <property type="match status" value="1"/>
</dbReference>
<organism evidence="9 11">
    <name type="scientific">Candidatus [Bacteroides] periocalifornicus</name>
    <dbReference type="NCBI Taxonomy" id="1702214"/>
    <lineage>
        <taxon>Bacteria</taxon>
        <taxon>Pseudomonadati</taxon>
        <taxon>Bacteroidota</taxon>
    </lineage>
</organism>
<evidence type="ECO:0000313" key="9">
    <source>
        <dbReference type="EMBL" id="KQM08717.1"/>
    </source>
</evidence>
<dbReference type="AlphaFoldDB" id="A0A0Q4B743"/>
<keyword evidence="7" id="KW-0653">Protein transport</keyword>
<evidence type="ECO:0000256" key="6">
    <source>
        <dbReference type="ARBA" id="ARBA00023136"/>
    </source>
</evidence>
<keyword evidence="6" id="KW-0472">Membrane</keyword>
<dbReference type="PATRIC" id="fig|1702214.3.peg.371"/>
<evidence type="ECO:0000256" key="4">
    <source>
        <dbReference type="ARBA" id="ARBA00022692"/>
    </source>
</evidence>
<dbReference type="Proteomes" id="UP000054172">
    <property type="component" value="Unassembled WGS sequence"/>
</dbReference>
<accession>A0A0Q4B743</accession>
<evidence type="ECO:0000256" key="7">
    <source>
        <dbReference type="RuleBase" id="RU003879"/>
    </source>
</evidence>
<evidence type="ECO:0000313" key="10">
    <source>
        <dbReference type="EMBL" id="KQM08726.1"/>
    </source>
</evidence>
<evidence type="ECO:0000256" key="2">
    <source>
        <dbReference type="ARBA" id="ARBA00005811"/>
    </source>
</evidence>
<evidence type="ECO:0000256" key="8">
    <source>
        <dbReference type="SAM" id="MobiDB-lite"/>
    </source>
</evidence>
<evidence type="ECO:0000256" key="1">
    <source>
        <dbReference type="ARBA" id="ARBA00004162"/>
    </source>
</evidence>
<feature type="region of interest" description="Disordered" evidence="8">
    <location>
        <begin position="167"/>
        <end position="188"/>
    </location>
</feature>
<dbReference type="InterPro" id="IPR003400">
    <property type="entry name" value="ExbD"/>
</dbReference>
<sequence>MRKMAEINASSMADIAFLLLIFFLVTTTMNVDTGLARMLPQMPQKDQKEEAADVNIRNILLVRINRSDKLLVGGKPMDITQLRDKVKEFLVNPNDAPDLPEKQIKDIPLLGKIPVTAGVISLQNDRATTYSMYIQVQNELVAAYNELREALARQRFGNPYDKLNEDQKKAIQNAIPQRISEAEPVDKK</sequence>
<reference evidence="9 11" key="1">
    <citation type="submission" date="2015-08" db="EMBL/GenBank/DDBJ databases">
        <title>Candidatus Bacteriodes Periocalifornicus.</title>
        <authorList>
            <person name="McLean J.S."/>
            <person name="Kelley S."/>
        </authorList>
    </citation>
    <scope>NUCLEOTIDE SEQUENCE [LARGE SCALE GENOMIC DNA]</scope>
    <source>
        <strain evidence="9">12B</strain>
    </source>
</reference>
<dbReference type="Pfam" id="PF02472">
    <property type="entry name" value="ExbD"/>
    <property type="match status" value="1"/>
</dbReference>
<evidence type="ECO:0000256" key="5">
    <source>
        <dbReference type="ARBA" id="ARBA00022989"/>
    </source>
</evidence>
<dbReference type="EMBL" id="LIIK01000024">
    <property type="protein sequence ID" value="KQM08726.1"/>
    <property type="molecule type" value="Genomic_DNA"/>
</dbReference>
<dbReference type="GO" id="GO:0015031">
    <property type="term" value="P:protein transport"/>
    <property type="evidence" value="ECO:0007669"/>
    <property type="project" value="UniProtKB-KW"/>
</dbReference>
<keyword evidence="3" id="KW-1003">Cell membrane</keyword>
<keyword evidence="11" id="KW-1185">Reference proteome</keyword>
<gene>
    <name evidence="9" type="ORF">AL399_05730</name>
    <name evidence="10" type="ORF">AL399_05785</name>
</gene>
<dbReference type="GO" id="GO:0005886">
    <property type="term" value="C:plasma membrane"/>
    <property type="evidence" value="ECO:0007669"/>
    <property type="project" value="UniProtKB-SubCell"/>
</dbReference>
<name>A0A0Q4B743_9BACT</name>
<proteinExistence type="inferred from homology"/>
<keyword evidence="4 7" id="KW-0812">Transmembrane</keyword>
<dbReference type="PANTHER" id="PTHR30558">
    <property type="entry name" value="EXBD MEMBRANE COMPONENT OF PMF-DRIVEN MACROMOLECULE IMPORT SYSTEM"/>
    <property type="match status" value="1"/>
</dbReference>
<evidence type="ECO:0000256" key="3">
    <source>
        <dbReference type="ARBA" id="ARBA00022475"/>
    </source>
</evidence>
<dbReference type="GO" id="GO:0022857">
    <property type="term" value="F:transmembrane transporter activity"/>
    <property type="evidence" value="ECO:0007669"/>
    <property type="project" value="InterPro"/>
</dbReference>
<keyword evidence="5" id="KW-1133">Transmembrane helix</keyword>
<dbReference type="STRING" id="1702214.AL399_05730"/>
<protein>
    <submittedName>
        <fullName evidence="9">Biopolymer transporter ExbD</fullName>
    </submittedName>
</protein>
<comment type="similarity">
    <text evidence="2 7">Belongs to the ExbD/TolR family.</text>
</comment>
<evidence type="ECO:0000313" key="11">
    <source>
        <dbReference type="Proteomes" id="UP000054172"/>
    </source>
</evidence>
<dbReference type="EMBL" id="LIIK01000024">
    <property type="protein sequence ID" value="KQM08717.1"/>
    <property type="molecule type" value="Genomic_DNA"/>
</dbReference>
<comment type="subcellular location">
    <subcellularLocation>
        <location evidence="1">Cell membrane</location>
        <topology evidence="1">Single-pass membrane protein</topology>
    </subcellularLocation>
    <subcellularLocation>
        <location evidence="7">Cell membrane</location>
        <topology evidence="7">Single-pass type II membrane protein</topology>
    </subcellularLocation>
</comment>
<keyword evidence="7" id="KW-0813">Transport</keyword>
<comment type="caution">
    <text evidence="9">The sequence shown here is derived from an EMBL/GenBank/DDBJ whole genome shotgun (WGS) entry which is preliminary data.</text>
</comment>